<evidence type="ECO:0000256" key="6">
    <source>
        <dbReference type="SAM" id="Phobius"/>
    </source>
</evidence>
<dbReference type="GO" id="GO:0005886">
    <property type="term" value="C:plasma membrane"/>
    <property type="evidence" value="ECO:0007669"/>
    <property type="project" value="UniProtKB-SubCell"/>
</dbReference>
<dbReference type="RefSeq" id="WP_147185752.1">
    <property type="nucleotide sequence ID" value="NZ_CP042382.1"/>
</dbReference>
<dbReference type="AlphaFoldDB" id="A0A5B8SYA0"/>
<evidence type="ECO:0000256" key="5">
    <source>
        <dbReference type="ARBA" id="ARBA00023136"/>
    </source>
</evidence>
<dbReference type="Pfam" id="PF13641">
    <property type="entry name" value="Glyco_tranf_2_3"/>
    <property type="match status" value="1"/>
</dbReference>
<feature type="transmembrane region" description="Helical" evidence="6">
    <location>
        <begin position="483"/>
        <end position="503"/>
    </location>
</feature>
<evidence type="ECO:0000313" key="7">
    <source>
        <dbReference type="EMBL" id="QEA40485.1"/>
    </source>
</evidence>
<evidence type="ECO:0000256" key="1">
    <source>
        <dbReference type="ARBA" id="ARBA00004236"/>
    </source>
</evidence>
<name>A0A5B8SYA0_9GAMM</name>
<accession>A0A5B8SYA0</accession>
<sequence length="654" mass="73970">MKREGKRTSFDTSSRLTEWGALLLGIALLTLLIVELPNEVFSPASKSFFFAIGAIGLWRYSWWFIHVLRSLWYNRHVFPKLRAAAEANPAKPDALYVLCTSYRIDPQTSFAVFGALIKEARRYGVPTTIFAAISDRSDVDIIEYALEENAWPGNVEIRYMFQKGDGKRSAMAEVLRAISRSLPPANALLVSMDGDIRLEPGTLERSLIFFHSQQDLGALTTNNQAIVNGGDITREWYDLRYAQRHLMMSSISLSERLLVLTGRYSAFRVDLATQAGFIDLVENDHVEHWRFGNFKFLSGDDKSTWYWLLKNGWKMQYIPDVFVSGFEELPDPDRFFASTTDLMKRWFGNMLRTSDRAIALGPKPMGLFTWWCLIDQRLSMWTTLIGPTVAILMSLFVRPSFIFAYLLWILFTRTIASLVLAWQRGRFSLTWIFLLYYNQISGALLKTYVSFRFNRQKWSRQGISAGEPQDIKAARRQRRMGHILHGFHAGLLVFLLLLATHILKPLDQVSLAILGDQGMQSLRASATPADFASAARRDSRWLAATMRDVPQDGGVHLPAGRFQINEQLLDSLNEIERLHAAALIGTGIDETAPQHTTLLVSPTVASRIHRGTSQPDSADALSMNCTVDSRCTLTLGQQDISLIDLRIEVISNPS</sequence>
<organism evidence="7 8">
    <name type="scientific">Pistricoccus aurantiacus</name>
    <dbReference type="NCBI Taxonomy" id="1883414"/>
    <lineage>
        <taxon>Bacteria</taxon>
        <taxon>Pseudomonadati</taxon>
        <taxon>Pseudomonadota</taxon>
        <taxon>Gammaproteobacteria</taxon>
        <taxon>Oceanospirillales</taxon>
        <taxon>Halomonadaceae</taxon>
        <taxon>Pistricoccus</taxon>
    </lineage>
</organism>
<keyword evidence="6" id="KW-1133">Transmembrane helix</keyword>
<dbReference type="OrthoDB" id="6964257at2"/>
<reference evidence="7 8" key="1">
    <citation type="submission" date="2019-06" db="EMBL/GenBank/DDBJ databases">
        <title>Genome analyses of bacteria isolated from kimchi.</title>
        <authorList>
            <person name="Lee S."/>
            <person name="Ahn S."/>
            <person name="Roh S."/>
        </authorList>
    </citation>
    <scope>NUCLEOTIDE SEQUENCE [LARGE SCALE GENOMIC DNA]</scope>
    <source>
        <strain evidence="7 8">CBA4606</strain>
    </source>
</reference>
<dbReference type="Proteomes" id="UP000321272">
    <property type="component" value="Chromosome"/>
</dbReference>
<feature type="transmembrane region" description="Helical" evidence="6">
    <location>
        <begin position="48"/>
        <end position="72"/>
    </location>
</feature>
<keyword evidence="2" id="KW-1003">Cell membrane</keyword>
<evidence type="ECO:0000256" key="2">
    <source>
        <dbReference type="ARBA" id="ARBA00022475"/>
    </source>
</evidence>
<evidence type="ECO:0000256" key="3">
    <source>
        <dbReference type="ARBA" id="ARBA00022676"/>
    </source>
</evidence>
<keyword evidence="4 7" id="KW-0808">Transferase</keyword>
<proteinExistence type="predicted"/>
<dbReference type="KEGG" id="paur:FGL86_16320"/>
<gene>
    <name evidence="7" type="ORF">FGL86_16320</name>
</gene>
<dbReference type="PANTHER" id="PTHR22913">
    <property type="entry name" value="HYALURONAN SYNTHASE"/>
    <property type="match status" value="1"/>
</dbReference>
<dbReference type="InterPro" id="IPR029044">
    <property type="entry name" value="Nucleotide-diphossugar_trans"/>
</dbReference>
<evidence type="ECO:0000313" key="8">
    <source>
        <dbReference type="Proteomes" id="UP000321272"/>
    </source>
</evidence>
<keyword evidence="6" id="KW-0812">Transmembrane</keyword>
<keyword evidence="5 6" id="KW-0472">Membrane</keyword>
<dbReference type="GO" id="GO:0050501">
    <property type="term" value="F:hyaluronan synthase activity"/>
    <property type="evidence" value="ECO:0007669"/>
    <property type="project" value="TreeGrafter"/>
</dbReference>
<comment type="subcellular location">
    <subcellularLocation>
        <location evidence="1">Cell membrane</location>
    </subcellularLocation>
</comment>
<feature type="transmembrane region" description="Helical" evidence="6">
    <location>
        <begin position="16"/>
        <end position="36"/>
    </location>
</feature>
<keyword evidence="8" id="KW-1185">Reference proteome</keyword>
<protein>
    <submittedName>
        <fullName evidence="7">Glycosyltransferase family 2 protein</fullName>
    </submittedName>
</protein>
<keyword evidence="3" id="KW-0328">Glycosyltransferase</keyword>
<dbReference type="GO" id="GO:0030213">
    <property type="term" value="P:hyaluronan biosynthetic process"/>
    <property type="evidence" value="ECO:0007669"/>
    <property type="project" value="TreeGrafter"/>
</dbReference>
<dbReference type="PANTHER" id="PTHR22913:SF12">
    <property type="entry name" value="MANNURONAN SYNTHASE"/>
    <property type="match status" value="1"/>
</dbReference>
<evidence type="ECO:0000256" key="4">
    <source>
        <dbReference type="ARBA" id="ARBA00022679"/>
    </source>
</evidence>
<dbReference type="GO" id="GO:0085029">
    <property type="term" value="P:extracellular matrix assembly"/>
    <property type="evidence" value="ECO:0007669"/>
    <property type="project" value="TreeGrafter"/>
</dbReference>
<dbReference type="EMBL" id="CP042382">
    <property type="protein sequence ID" value="QEA40485.1"/>
    <property type="molecule type" value="Genomic_DNA"/>
</dbReference>
<dbReference type="SUPFAM" id="SSF53448">
    <property type="entry name" value="Nucleotide-diphospho-sugar transferases"/>
    <property type="match status" value="1"/>
</dbReference>